<feature type="transmembrane region" description="Helical" evidence="1">
    <location>
        <begin position="60"/>
        <end position="81"/>
    </location>
</feature>
<accession>A0A4C2EDX5</accession>
<dbReference type="AlphaFoldDB" id="A0A4C2EDX5"/>
<evidence type="ECO:0000313" key="3">
    <source>
        <dbReference type="Proteomes" id="UP000304382"/>
    </source>
</evidence>
<evidence type="ECO:0000313" key="2">
    <source>
        <dbReference type="EMBL" id="GCF12705.1"/>
    </source>
</evidence>
<evidence type="ECO:0000256" key="1">
    <source>
        <dbReference type="SAM" id="Phobius"/>
    </source>
</evidence>
<protein>
    <submittedName>
        <fullName evidence="2">Uncharacterized protein</fullName>
    </submittedName>
</protein>
<dbReference type="Proteomes" id="UP000304382">
    <property type="component" value="Unassembled WGS sequence"/>
</dbReference>
<keyword evidence="1" id="KW-0472">Membrane</keyword>
<dbReference type="EMBL" id="BIXZ01000001">
    <property type="protein sequence ID" value="GCF12705.1"/>
    <property type="molecule type" value="Genomic_DNA"/>
</dbReference>
<keyword evidence="3" id="KW-1185">Reference proteome</keyword>
<feature type="transmembrane region" description="Helical" evidence="1">
    <location>
        <begin position="31"/>
        <end position="54"/>
    </location>
</feature>
<keyword evidence="1" id="KW-1133">Transmembrane helix</keyword>
<gene>
    <name evidence="2" type="ORF">Harman_06400</name>
</gene>
<keyword evidence="1" id="KW-0812">Transmembrane</keyword>
<reference evidence="2 3" key="1">
    <citation type="submission" date="2019-02" db="EMBL/GenBank/DDBJ databases">
        <title>Haloarcula mannanilyticum sp. nov., a mannan degrading haloarchaeon isolated from commercial salt.</title>
        <authorList>
            <person name="Enomoto S."/>
            <person name="Shimane Y."/>
            <person name="Kamekura M."/>
            <person name="Ito T."/>
            <person name="Moriya O."/>
            <person name="Ihara K."/>
            <person name="Takahashi-Ando N."/>
            <person name="Fukushima Y."/>
            <person name="Yoshida Y."/>
            <person name="Usama R."/>
            <person name="Takai K."/>
            <person name="Minegishi H."/>
        </authorList>
    </citation>
    <scope>NUCLEOTIDE SEQUENCE [LARGE SCALE GENOMIC DNA]</scope>
    <source>
        <strain evidence="2 3">MD130-1</strain>
    </source>
</reference>
<sequence>MVSGTNYNRPGIIRGAMAEDSSGTTTPTPGFVLPGLRCGVEMALVGTIVLLIGLPTEEPIRLGIVLLSALLAMTVVLFWAVGRHVRRWIRYAQGKPTRNTPFD</sequence>
<proteinExistence type="predicted"/>
<comment type="caution">
    <text evidence="2">The sequence shown here is derived from an EMBL/GenBank/DDBJ whole genome shotgun (WGS) entry which is preliminary data.</text>
</comment>
<name>A0A4C2EDX5_9EURY</name>
<organism evidence="2 3">
    <name type="scientific">Haloarcula mannanilytica</name>
    <dbReference type="NCBI Taxonomy" id="2509225"/>
    <lineage>
        <taxon>Archaea</taxon>
        <taxon>Methanobacteriati</taxon>
        <taxon>Methanobacteriota</taxon>
        <taxon>Stenosarchaea group</taxon>
        <taxon>Halobacteria</taxon>
        <taxon>Halobacteriales</taxon>
        <taxon>Haloarculaceae</taxon>
        <taxon>Haloarcula</taxon>
    </lineage>
</organism>